<evidence type="ECO:0000313" key="3">
    <source>
        <dbReference type="Proteomes" id="UP000195141"/>
    </source>
</evidence>
<sequence>MLPPISSKPKLSEMIEILREIPETVWGKLLFQRDILYHKLSEAEQLEMIVDSIACGRQTAVKLRKKYGLISLEEIFINEQVQLVYQKEEQIGSRVLLALYQSPGEVTLMQDSIQKIQAQTEIPKEIRRCITELILAHELFHHIESHDPNIYTQKKQIVLWTFLSYKYRSAIRTTSEIAAMCFSKELNGVDFPPFLLDILLVYAYDEQQAIQMYEEIVELNSQREFKNN</sequence>
<dbReference type="AlphaFoldDB" id="A0A242K989"/>
<proteinExistence type="predicted"/>
<reference evidence="2" key="3">
    <citation type="submission" date="2024-03" db="EMBL/GenBank/DDBJ databases">
        <title>The Genome Sequence of Enterococcus sp. DIV0242b.</title>
        <authorList>
            <consortium name="The Broad Institute Genomics Platform"/>
            <consortium name="The Broad Institute Microbial Omics Core"/>
            <consortium name="The Broad Institute Genomic Center for Infectious Diseases"/>
            <person name="Earl A."/>
            <person name="Manson A."/>
            <person name="Gilmore M."/>
            <person name="Schwartman J."/>
            <person name="Shea T."/>
            <person name="Abouelleil A."/>
            <person name="Cao P."/>
            <person name="Chapman S."/>
            <person name="Cusick C."/>
            <person name="Young S."/>
            <person name="Neafsey D."/>
            <person name="Nusbaum C."/>
            <person name="Birren B."/>
        </authorList>
    </citation>
    <scope>NUCLEOTIDE SEQUENCE</scope>
    <source>
        <strain evidence="2">9E7_DIV0242</strain>
    </source>
</reference>
<dbReference type="Proteomes" id="UP000195141">
    <property type="component" value="Chromosome"/>
</dbReference>
<dbReference type="EMBL" id="CP147247">
    <property type="protein sequence ID" value="WYJ91237.1"/>
    <property type="molecule type" value="Genomic_DNA"/>
</dbReference>
<evidence type="ECO:0000313" key="2">
    <source>
        <dbReference type="EMBL" id="WYJ91237.1"/>
    </source>
</evidence>
<evidence type="ECO:0000313" key="1">
    <source>
        <dbReference type="EMBL" id="OTP17627.1"/>
    </source>
</evidence>
<accession>A0A242K989</accession>
<reference evidence="1" key="1">
    <citation type="submission" date="2017-05" db="EMBL/GenBank/DDBJ databases">
        <title>The Genome Sequence of Enterococcus sp. 9E7_DIV0242.</title>
        <authorList>
            <consortium name="The Broad Institute Genomics Platform"/>
            <consortium name="The Broad Institute Genomic Center for Infectious Diseases"/>
            <person name="Earl A."/>
            <person name="Manson A."/>
            <person name="Schwartman J."/>
            <person name="Gilmore M."/>
            <person name="Abouelleil A."/>
            <person name="Cao P."/>
            <person name="Chapman S."/>
            <person name="Cusick C."/>
            <person name="Shea T."/>
            <person name="Young S."/>
            <person name="Neafsey D."/>
            <person name="Nusbaum C."/>
            <person name="Birren B."/>
        </authorList>
    </citation>
    <scope>NUCLEOTIDE SEQUENCE [LARGE SCALE GENOMIC DNA]</scope>
    <source>
        <strain evidence="1">9E7_DIV0242</strain>
    </source>
</reference>
<reference evidence="2" key="2">
    <citation type="submission" date="2017-05" db="EMBL/GenBank/DDBJ databases">
        <authorList>
            <consortium name="The Broad Institute Genomics Platform"/>
            <consortium name="The Broad Institute Genomic Center for Infectious Diseases"/>
            <person name="Earl A."/>
            <person name="Manson A."/>
            <person name="Schwartman J."/>
            <person name="Gilmore M."/>
            <person name="Abouelleil A."/>
            <person name="Cao P."/>
            <person name="Chapman S."/>
            <person name="Cusick C."/>
            <person name="Shea T."/>
            <person name="Young S."/>
            <person name="Neafsey D."/>
            <person name="Nusbaum C."/>
            <person name="Birren B."/>
        </authorList>
    </citation>
    <scope>NUCLEOTIDE SEQUENCE</scope>
    <source>
        <strain evidence="2">9E7_DIV0242</strain>
    </source>
</reference>
<dbReference type="EMBL" id="NGMM01000002">
    <property type="protein sequence ID" value="OTP17627.1"/>
    <property type="molecule type" value="Genomic_DNA"/>
</dbReference>
<organism evidence="1">
    <name type="scientific">Candidatus Enterococcus clewellii</name>
    <dbReference type="NCBI Taxonomy" id="1834193"/>
    <lineage>
        <taxon>Bacteria</taxon>
        <taxon>Bacillati</taxon>
        <taxon>Bacillota</taxon>
        <taxon>Bacilli</taxon>
        <taxon>Lactobacillales</taxon>
        <taxon>Enterococcaceae</taxon>
        <taxon>Enterococcus</taxon>
    </lineage>
</organism>
<gene>
    <name evidence="1" type="ORF">A5888_001765</name>
    <name evidence="2" type="ORF">A5888_003005</name>
</gene>
<keyword evidence="3" id="KW-1185">Reference proteome</keyword>
<protein>
    <submittedName>
        <fullName evidence="1">Uncharacterized protein</fullName>
    </submittedName>
</protein>
<name>A0A242K989_9ENTE</name>